<dbReference type="AlphaFoldDB" id="A0A2P2DIM3"/>
<gene>
    <name evidence="1" type="ORF">LPTSP2_38090</name>
</gene>
<dbReference type="RefSeq" id="WP_108961478.1">
    <property type="nucleotide sequence ID" value="NZ_BFAZ01000013.1"/>
</dbReference>
<dbReference type="Proteomes" id="UP000245206">
    <property type="component" value="Unassembled WGS sequence"/>
</dbReference>
<proteinExistence type="predicted"/>
<organism evidence="1 2">
    <name type="scientific">Leptospira ellinghausenii</name>
    <dbReference type="NCBI Taxonomy" id="1917822"/>
    <lineage>
        <taxon>Bacteria</taxon>
        <taxon>Pseudomonadati</taxon>
        <taxon>Spirochaetota</taxon>
        <taxon>Spirochaetia</taxon>
        <taxon>Leptospirales</taxon>
        <taxon>Leptospiraceae</taxon>
        <taxon>Leptospira</taxon>
    </lineage>
</organism>
<name>A0A2P2DIM3_9LEPT</name>
<accession>A0A2P2DIM3</accession>
<keyword evidence="2" id="KW-1185">Reference proteome</keyword>
<evidence type="ECO:0000313" key="2">
    <source>
        <dbReference type="Proteomes" id="UP000245206"/>
    </source>
</evidence>
<reference evidence="2" key="1">
    <citation type="journal article" date="2019" name="Microbiol. Immunol.">
        <title>Molecular and phenotypic characterization of Leptospira johnsonii sp. nov., Leptospira ellinghausenii sp. nov. and Leptospira ryugenii sp. nov. isolated from soil and water in Japan.</title>
        <authorList>
            <person name="Masuzawa T."/>
            <person name="Saito M."/>
            <person name="Nakao R."/>
            <person name="Nikaido Y."/>
            <person name="Matsumoto M."/>
            <person name="Ogawa M."/>
            <person name="Yokoyama M."/>
            <person name="Hidaka Y."/>
            <person name="Tomita J."/>
            <person name="Sakakibara K."/>
            <person name="Suzuki K."/>
            <person name="Yasuda S."/>
            <person name="Sato H."/>
            <person name="Yamaguchi M."/>
            <person name="Yoshida S.I."/>
            <person name="Koizumi N."/>
            <person name="Kawamura Y."/>
        </authorList>
    </citation>
    <scope>NUCLEOTIDE SEQUENCE [LARGE SCALE GENOMIC DNA]</scope>
    <source>
        <strain evidence="2">E18</strain>
    </source>
</reference>
<evidence type="ECO:0000313" key="1">
    <source>
        <dbReference type="EMBL" id="GBF44506.1"/>
    </source>
</evidence>
<dbReference type="EMBL" id="BFAZ01000013">
    <property type="protein sequence ID" value="GBF44506.1"/>
    <property type="molecule type" value="Genomic_DNA"/>
</dbReference>
<dbReference type="OrthoDB" id="319577at2"/>
<sequence length="307" mass="33975">MAKTANLRWDPIEKKFLYENIVDELKTVVEIPESKGKYFGFRLDEVPEKRTPTSTLKIFRDEDDQEFTEVLGLPGPQQFFSNYHEPPWDRDGLIIIPSSQVGKVFRCTYEGMGSTNSFENQLYVQEIVFETLLKLNGSRPMEGDLNMDLHKLINLGAGILPTDAVNRSQLDTKVSKSGDSMSGPLTIPNPSAAGHAVNLSTLNSRFSGRTFWTTIPGLDIDQEAIVNLPETGTWMVFFIWCVPANGAGAPPVPWFSETAYWTGSTLFGTITRPGGAIGITDVTNTFRIKKSKFPPEVVCAVSATKIG</sequence>
<protein>
    <submittedName>
        <fullName evidence="1">Uncharacterized protein</fullName>
    </submittedName>
</protein>
<comment type="caution">
    <text evidence="1">The sequence shown here is derived from an EMBL/GenBank/DDBJ whole genome shotgun (WGS) entry which is preliminary data.</text>
</comment>